<proteinExistence type="predicted"/>
<dbReference type="PANTHER" id="PTHR10704">
    <property type="entry name" value="CARBOHYDRATE SULFOTRANSFERASE"/>
    <property type="match status" value="1"/>
</dbReference>
<dbReference type="PANTHER" id="PTHR10704:SF71">
    <property type="entry name" value="CARBOHYDRATE SULFOTRANSFERASE 1-LIKE"/>
    <property type="match status" value="1"/>
</dbReference>
<dbReference type="GO" id="GO:0001517">
    <property type="term" value="F:N-acetylglucosamine 6-O-sulfotransferase activity"/>
    <property type="evidence" value="ECO:0007669"/>
    <property type="project" value="TreeGrafter"/>
</dbReference>
<reference evidence="3 4" key="1">
    <citation type="submission" date="2023-11" db="EMBL/GenBank/DDBJ databases">
        <title>Halocaridina rubra genome assembly.</title>
        <authorList>
            <person name="Smith C."/>
        </authorList>
    </citation>
    <scope>NUCLEOTIDE SEQUENCE [LARGE SCALE GENOMIC DNA]</scope>
    <source>
        <strain evidence="3">EP-1</strain>
        <tissue evidence="3">Whole</tissue>
    </source>
</reference>
<comment type="caution">
    <text evidence="3">The sequence shown here is derived from an EMBL/GenBank/DDBJ whole genome shotgun (WGS) entry which is preliminary data.</text>
</comment>
<dbReference type="InterPro" id="IPR027417">
    <property type="entry name" value="P-loop_NTPase"/>
</dbReference>
<sequence>MGIKRQQLVYAALCIFLFGLYKKSDYQALTRERISDLPPNHQKLQDQQMTDMIKAVIKLKERIDILSDNILKQAAQTKQLAGAQKQQHIPKKTYESRVKDLTKYAEQTKLEFLQKRNYSNQFVNGKLVSSKGKKVQIIMLVGSTARSGTSFLGELLAQFDNFLYLFEPELYVRVATTEMLTEQYGIPHLRDMINCRFTDRFILWLKTRASSFNCFRHPITKTNCRNWETCLTIPRLTEACQGEDIRILKVIRVRMSWMRTLLDDPHIDLKVIHLVRDPRGSLYSMAKYHLHKLEPGYYCPMIEEDITETPKLMEKYPGKVMGLTYEQLCLDPMGKAKEIWRFLAGDRNAEMPSKWSTYMETHMSRTSQNRKVPVYSTYRNTTEQYQAWRNDITDYALKEIEANCKGVLKLLGYNLFGSLENAKNANISLFVNPPDK</sequence>
<accession>A0AAN8X0R9</accession>
<dbReference type="AlphaFoldDB" id="A0AAN8X0R9"/>
<dbReference type="InterPro" id="IPR000863">
    <property type="entry name" value="Sulfotransferase_dom"/>
</dbReference>
<dbReference type="InterPro" id="IPR051135">
    <property type="entry name" value="Gal/GlcNAc/GalNAc_ST"/>
</dbReference>
<dbReference type="GO" id="GO:0006790">
    <property type="term" value="P:sulfur compound metabolic process"/>
    <property type="evidence" value="ECO:0007669"/>
    <property type="project" value="TreeGrafter"/>
</dbReference>
<feature type="domain" description="Sulfotransferase" evidence="2">
    <location>
        <begin position="140"/>
        <end position="409"/>
    </location>
</feature>
<dbReference type="GO" id="GO:0006044">
    <property type="term" value="P:N-acetylglucosamine metabolic process"/>
    <property type="evidence" value="ECO:0007669"/>
    <property type="project" value="TreeGrafter"/>
</dbReference>
<evidence type="ECO:0000313" key="4">
    <source>
        <dbReference type="Proteomes" id="UP001381693"/>
    </source>
</evidence>
<keyword evidence="1" id="KW-0732">Signal</keyword>
<name>A0AAN8X0R9_HALRR</name>
<protein>
    <recommendedName>
        <fullName evidence="2">Sulfotransferase domain-containing protein</fullName>
    </recommendedName>
</protein>
<keyword evidence="4" id="KW-1185">Reference proteome</keyword>
<gene>
    <name evidence="3" type="ORF">SK128_024310</name>
</gene>
<dbReference type="Proteomes" id="UP001381693">
    <property type="component" value="Unassembled WGS sequence"/>
</dbReference>
<dbReference type="EMBL" id="JAXCGZ010013702">
    <property type="protein sequence ID" value="KAK7072078.1"/>
    <property type="molecule type" value="Genomic_DNA"/>
</dbReference>
<evidence type="ECO:0000256" key="1">
    <source>
        <dbReference type="SAM" id="SignalP"/>
    </source>
</evidence>
<feature type="signal peptide" evidence="1">
    <location>
        <begin position="1"/>
        <end position="22"/>
    </location>
</feature>
<organism evidence="3 4">
    <name type="scientific">Halocaridina rubra</name>
    <name type="common">Hawaiian red shrimp</name>
    <dbReference type="NCBI Taxonomy" id="373956"/>
    <lineage>
        <taxon>Eukaryota</taxon>
        <taxon>Metazoa</taxon>
        <taxon>Ecdysozoa</taxon>
        <taxon>Arthropoda</taxon>
        <taxon>Crustacea</taxon>
        <taxon>Multicrustacea</taxon>
        <taxon>Malacostraca</taxon>
        <taxon>Eumalacostraca</taxon>
        <taxon>Eucarida</taxon>
        <taxon>Decapoda</taxon>
        <taxon>Pleocyemata</taxon>
        <taxon>Caridea</taxon>
        <taxon>Atyoidea</taxon>
        <taxon>Atyidae</taxon>
        <taxon>Halocaridina</taxon>
    </lineage>
</organism>
<dbReference type="SUPFAM" id="SSF52540">
    <property type="entry name" value="P-loop containing nucleoside triphosphate hydrolases"/>
    <property type="match status" value="1"/>
</dbReference>
<evidence type="ECO:0000313" key="3">
    <source>
        <dbReference type="EMBL" id="KAK7072078.1"/>
    </source>
</evidence>
<dbReference type="Gene3D" id="3.40.50.300">
    <property type="entry name" value="P-loop containing nucleotide triphosphate hydrolases"/>
    <property type="match status" value="1"/>
</dbReference>
<dbReference type="Pfam" id="PF00685">
    <property type="entry name" value="Sulfotransfer_1"/>
    <property type="match status" value="1"/>
</dbReference>
<evidence type="ECO:0000259" key="2">
    <source>
        <dbReference type="Pfam" id="PF00685"/>
    </source>
</evidence>
<feature type="chain" id="PRO_5042851364" description="Sulfotransferase domain-containing protein" evidence="1">
    <location>
        <begin position="23"/>
        <end position="436"/>
    </location>
</feature>